<protein>
    <submittedName>
        <fullName evidence="2">RRN3-like protein</fullName>
    </submittedName>
</protein>
<dbReference type="Proteomes" id="UP001164746">
    <property type="component" value="Chromosome 2"/>
</dbReference>
<keyword evidence="3" id="KW-1185">Reference proteome</keyword>
<dbReference type="Pfam" id="PF05327">
    <property type="entry name" value="RRN3"/>
    <property type="match status" value="1"/>
</dbReference>
<proteinExistence type="inferred from homology"/>
<gene>
    <name evidence="2" type="ORF">MAR_028079</name>
</gene>
<comment type="similarity">
    <text evidence="1">Belongs to the RRN3 family.</text>
</comment>
<evidence type="ECO:0000256" key="1">
    <source>
        <dbReference type="ARBA" id="ARBA00010098"/>
    </source>
</evidence>
<dbReference type="PANTHER" id="PTHR12790:SF0">
    <property type="entry name" value="RNA POLYMERASE I-SPECIFIC TRANSCRIPTION INITIATION FACTOR RRN3-RELATED"/>
    <property type="match status" value="1"/>
</dbReference>
<sequence length="165" mass="18531">MGEKYDFCALLTKYNKGSRNGYDSFVSQLADRKIEDGILLKCLTSLQPCVTQLDKENHQALVSVLLRLNWCSKPPAVIEVYQSIIITLVSTHTDFLKPCLKMIISVFVPDLKKKDGKVAVNEEMTQSHSRAFIQAHTLLRAITQIVPMFKMGRKPTNTAPDSESS</sequence>
<dbReference type="EMBL" id="CP111013">
    <property type="protein sequence ID" value="WAQ95389.1"/>
    <property type="molecule type" value="Genomic_DNA"/>
</dbReference>
<evidence type="ECO:0000313" key="2">
    <source>
        <dbReference type="EMBL" id="WAQ95389.1"/>
    </source>
</evidence>
<accession>A0ABY7DG18</accession>
<name>A0ABY7DG18_MYAAR</name>
<organism evidence="2 3">
    <name type="scientific">Mya arenaria</name>
    <name type="common">Soft-shell clam</name>
    <dbReference type="NCBI Taxonomy" id="6604"/>
    <lineage>
        <taxon>Eukaryota</taxon>
        <taxon>Metazoa</taxon>
        <taxon>Spiralia</taxon>
        <taxon>Lophotrochozoa</taxon>
        <taxon>Mollusca</taxon>
        <taxon>Bivalvia</taxon>
        <taxon>Autobranchia</taxon>
        <taxon>Heteroconchia</taxon>
        <taxon>Euheterodonta</taxon>
        <taxon>Imparidentia</taxon>
        <taxon>Neoheterodontei</taxon>
        <taxon>Myida</taxon>
        <taxon>Myoidea</taxon>
        <taxon>Myidae</taxon>
        <taxon>Mya</taxon>
    </lineage>
</organism>
<dbReference type="InterPro" id="IPR007991">
    <property type="entry name" value="RNA_pol_I_trans_ini_fac_RRN3"/>
</dbReference>
<dbReference type="PANTHER" id="PTHR12790">
    <property type="entry name" value="TRANSCRIPTION INITIATION FACTOR IA RRN3"/>
    <property type="match status" value="1"/>
</dbReference>
<evidence type="ECO:0000313" key="3">
    <source>
        <dbReference type="Proteomes" id="UP001164746"/>
    </source>
</evidence>
<reference evidence="2" key="1">
    <citation type="submission" date="2022-11" db="EMBL/GenBank/DDBJ databases">
        <title>Centuries of genome instability and evolution in soft-shell clam transmissible cancer (bioRxiv).</title>
        <authorList>
            <person name="Hart S.F.M."/>
            <person name="Yonemitsu M.A."/>
            <person name="Giersch R.M."/>
            <person name="Beal B.F."/>
            <person name="Arriagada G."/>
            <person name="Davis B.W."/>
            <person name="Ostrander E.A."/>
            <person name="Goff S.P."/>
            <person name="Metzger M.J."/>
        </authorList>
    </citation>
    <scope>NUCLEOTIDE SEQUENCE</scope>
    <source>
        <strain evidence="2">MELC-2E11</strain>
        <tissue evidence="2">Siphon/mantle</tissue>
    </source>
</reference>